<protein>
    <submittedName>
        <fullName evidence="1">Uncharacterized protein</fullName>
    </submittedName>
</protein>
<dbReference type="STRING" id="204669.Acid345_0274"/>
<name>Q1IV21_KORVE</name>
<keyword evidence="2" id="KW-1185">Reference proteome</keyword>
<accession>Q1IV21</accession>
<dbReference type="Proteomes" id="UP000002432">
    <property type="component" value="Chromosome"/>
</dbReference>
<proteinExistence type="predicted"/>
<sequence>MANYLLRHTTVKCEICTTLGLHYQKAVDALHVANQHLRMVKLGTLQSALCRREVHDSLNGLIAADAELKAHRAWHIECLTALPQPHHASL</sequence>
<dbReference type="EnsemblBacteria" id="ABF39279">
    <property type="protein sequence ID" value="ABF39279"/>
    <property type="gene ID" value="Acid345_0274"/>
</dbReference>
<evidence type="ECO:0000313" key="1">
    <source>
        <dbReference type="EMBL" id="ABF39279.1"/>
    </source>
</evidence>
<evidence type="ECO:0000313" key="2">
    <source>
        <dbReference type="Proteomes" id="UP000002432"/>
    </source>
</evidence>
<organism evidence="1 2">
    <name type="scientific">Koribacter versatilis (strain Ellin345)</name>
    <dbReference type="NCBI Taxonomy" id="204669"/>
    <lineage>
        <taxon>Bacteria</taxon>
        <taxon>Pseudomonadati</taxon>
        <taxon>Acidobacteriota</taxon>
        <taxon>Terriglobia</taxon>
        <taxon>Terriglobales</taxon>
        <taxon>Candidatus Korobacteraceae</taxon>
        <taxon>Candidatus Korobacter</taxon>
    </lineage>
</organism>
<dbReference type="EMBL" id="CP000360">
    <property type="protein sequence ID" value="ABF39279.1"/>
    <property type="molecule type" value="Genomic_DNA"/>
</dbReference>
<dbReference type="HOGENOM" id="CLU_2436971_0_0_0"/>
<gene>
    <name evidence="1" type="ordered locus">Acid345_0274</name>
</gene>
<dbReference type="AlphaFoldDB" id="Q1IV21"/>
<dbReference type="KEGG" id="aba:Acid345_0274"/>
<reference evidence="1 2" key="1">
    <citation type="journal article" date="2009" name="Appl. Environ. Microbiol.">
        <title>Three genomes from the phylum Acidobacteria provide insight into the lifestyles of these microorganisms in soils.</title>
        <authorList>
            <person name="Ward N.L."/>
            <person name="Challacombe J.F."/>
            <person name="Janssen P.H."/>
            <person name="Henrissat B."/>
            <person name="Coutinho P.M."/>
            <person name="Wu M."/>
            <person name="Xie G."/>
            <person name="Haft D.H."/>
            <person name="Sait M."/>
            <person name="Badger J."/>
            <person name="Barabote R.D."/>
            <person name="Bradley B."/>
            <person name="Brettin T.S."/>
            <person name="Brinkac L.M."/>
            <person name="Bruce D."/>
            <person name="Creasy T."/>
            <person name="Daugherty S.C."/>
            <person name="Davidsen T.M."/>
            <person name="DeBoy R.T."/>
            <person name="Detter J.C."/>
            <person name="Dodson R.J."/>
            <person name="Durkin A.S."/>
            <person name="Ganapathy A."/>
            <person name="Gwinn-Giglio M."/>
            <person name="Han C.S."/>
            <person name="Khouri H."/>
            <person name="Kiss H."/>
            <person name="Kothari S.P."/>
            <person name="Madupu R."/>
            <person name="Nelson K.E."/>
            <person name="Nelson W.C."/>
            <person name="Paulsen I."/>
            <person name="Penn K."/>
            <person name="Ren Q."/>
            <person name="Rosovitz M.J."/>
            <person name="Selengut J.D."/>
            <person name="Shrivastava S."/>
            <person name="Sullivan S.A."/>
            <person name="Tapia R."/>
            <person name="Thompson L.S."/>
            <person name="Watkins K.L."/>
            <person name="Yang Q."/>
            <person name="Yu C."/>
            <person name="Zafar N."/>
            <person name="Zhou L."/>
            <person name="Kuske C.R."/>
        </authorList>
    </citation>
    <scope>NUCLEOTIDE SEQUENCE [LARGE SCALE GENOMIC DNA]</scope>
    <source>
        <strain evidence="1 2">Ellin345</strain>
    </source>
</reference>